<feature type="domain" description="WW" evidence="1">
    <location>
        <begin position="498"/>
        <end position="532"/>
    </location>
</feature>
<dbReference type="PROSITE" id="PS01159">
    <property type="entry name" value="WW_DOMAIN_1"/>
    <property type="match status" value="1"/>
</dbReference>
<keyword evidence="4" id="KW-1185">Reference proteome</keyword>
<feature type="domain" description="SAC" evidence="2">
    <location>
        <begin position="152"/>
        <end position="517"/>
    </location>
</feature>
<dbReference type="PROSITE" id="PS50020">
    <property type="entry name" value="WW_DOMAIN_2"/>
    <property type="match status" value="1"/>
</dbReference>
<gene>
    <name evidence="3" type="ORF">SELMODRAFT_443944</name>
</gene>
<dbReference type="SUPFAM" id="SSF51045">
    <property type="entry name" value="WW domain"/>
    <property type="match status" value="1"/>
</dbReference>
<dbReference type="Pfam" id="PF24765">
    <property type="entry name" value="SAC9_C"/>
    <property type="match status" value="1"/>
</dbReference>
<dbReference type="InParanoid" id="D8S5Q8"/>
<dbReference type="STRING" id="88036.D8S5Q8"/>
<dbReference type="CDD" id="cd00201">
    <property type="entry name" value="WW"/>
    <property type="match status" value="1"/>
</dbReference>
<dbReference type="InterPro" id="IPR001202">
    <property type="entry name" value="WW_dom"/>
</dbReference>
<dbReference type="Pfam" id="PF24789">
    <property type="entry name" value="SAC9_GBDL_2nd"/>
    <property type="match status" value="1"/>
</dbReference>
<evidence type="ECO:0008006" key="5">
    <source>
        <dbReference type="Google" id="ProtNLM"/>
    </source>
</evidence>
<dbReference type="PANTHER" id="PTHR46817:SF1">
    <property type="entry name" value="SAC DOMAIN-CONTAINING PROTEIN"/>
    <property type="match status" value="1"/>
</dbReference>
<dbReference type="GO" id="GO:0046488">
    <property type="term" value="P:phosphatidylinositol metabolic process"/>
    <property type="evidence" value="ECO:0000318"/>
    <property type="project" value="GO_Central"/>
</dbReference>
<dbReference type="InterPro" id="IPR057553">
    <property type="entry name" value="SAC9_GBDL_2nd"/>
</dbReference>
<dbReference type="InterPro" id="IPR036020">
    <property type="entry name" value="WW_dom_sf"/>
</dbReference>
<dbReference type="Gene3D" id="2.20.70.10">
    <property type="match status" value="1"/>
</dbReference>
<evidence type="ECO:0000259" key="1">
    <source>
        <dbReference type="PROSITE" id="PS50020"/>
    </source>
</evidence>
<dbReference type="InterPro" id="IPR057555">
    <property type="entry name" value="SAC9_GBDL_1st"/>
</dbReference>
<reference evidence="3 4" key="1">
    <citation type="journal article" date="2011" name="Science">
        <title>The Selaginella genome identifies genetic changes associated with the evolution of vascular plants.</title>
        <authorList>
            <person name="Banks J.A."/>
            <person name="Nishiyama T."/>
            <person name="Hasebe M."/>
            <person name="Bowman J.L."/>
            <person name="Gribskov M."/>
            <person name="dePamphilis C."/>
            <person name="Albert V.A."/>
            <person name="Aono N."/>
            <person name="Aoyama T."/>
            <person name="Ambrose B.A."/>
            <person name="Ashton N.W."/>
            <person name="Axtell M.J."/>
            <person name="Barker E."/>
            <person name="Barker M.S."/>
            <person name="Bennetzen J.L."/>
            <person name="Bonawitz N.D."/>
            <person name="Chapple C."/>
            <person name="Cheng C."/>
            <person name="Correa L.G."/>
            <person name="Dacre M."/>
            <person name="DeBarry J."/>
            <person name="Dreyer I."/>
            <person name="Elias M."/>
            <person name="Engstrom E.M."/>
            <person name="Estelle M."/>
            <person name="Feng L."/>
            <person name="Finet C."/>
            <person name="Floyd S.K."/>
            <person name="Frommer W.B."/>
            <person name="Fujita T."/>
            <person name="Gramzow L."/>
            <person name="Gutensohn M."/>
            <person name="Harholt J."/>
            <person name="Hattori M."/>
            <person name="Heyl A."/>
            <person name="Hirai T."/>
            <person name="Hiwatashi Y."/>
            <person name="Ishikawa M."/>
            <person name="Iwata M."/>
            <person name="Karol K.G."/>
            <person name="Koehler B."/>
            <person name="Kolukisaoglu U."/>
            <person name="Kubo M."/>
            <person name="Kurata T."/>
            <person name="Lalonde S."/>
            <person name="Li K."/>
            <person name="Li Y."/>
            <person name="Litt A."/>
            <person name="Lyons E."/>
            <person name="Manning G."/>
            <person name="Maruyama T."/>
            <person name="Michael T.P."/>
            <person name="Mikami K."/>
            <person name="Miyazaki S."/>
            <person name="Morinaga S."/>
            <person name="Murata T."/>
            <person name="Mueller-Roeber B."/>
            <person name="Nelson D.R."/>
            <person name="Obara M."/>
            <person name="Oguri Y."/>
            <person name="Olmstead R.G."/>
            <person name="Onodera N."/>
            <person name="Petersen B.L."/>
            <person name="Pils B."/>
            <person name="Prigge M."/>
            <person name="Rensing S.A."/>
            <person name="Riano-Pachon D.M."/>
            <person name="Roberts A.W."/>
            <person name="Sato Y."/>
            <person name="Scheller H.V."/>
            <person name="Schulz B."/>
            <person name="Schulz C."/>
            <person name="Shakirov E.V."/>
            <person name="Shibagaki N."/>
            <person name="Shinohara N."/>
            <person name="Shippen D.E."/>
            <person name="Soerensen I."/>
            <person name="Sotooka R."/>
            <person name="Sugimoto N."/>
            <person name="Sugita M."/>
            <person name="Sumikawa N."/>
            <person name="Tanurdzic M."/>
            <person name="Theissen G."/>
            <person name="Ulvskov P."/>
            <person name="Wakazuki S."/>
            <person name="Weng J.K."/>
            <person name="Willats W.W."/>
            <person name="Wipf D."/>
            <person name="Wolf P.G."/>
            <person name="Yang L."/>
            <person name="Zimmer A.D."/>
            <person name="Zhu Q."/>
            <person name="Mitros T."/>
            <person name="Hellsten U."/>
            <person name="Loque D."/>
            <person name="Otillar R."/>
            <person name="Salamov A."/>
            <person name="Schmutz J."/>
            <person name="Shapiro H."/>
            <person name="Lindquist E."/>
            <person name="Lucas S."/>
            <person name="Rokhsar D."/>
            <person name="Grigoriev I.V."/>
        </authorList>
    </citation>
    <scope>NUCLEOTIDE SEQUENCE [LARGE SCALE GENOMIC DNA]</scope>
</reference>
<dbReference type="PANTHER" id="PTHR46817">
    <property type="entry name" value="PHOSPHOINOSITIDE PHOSPHATASE SAC9-RELATED"/>
    <property type="match status" value="1"/>
</dbReference>
<evidence type="ECO:0000313" key="3">
    <source>
        <dbReference type="EMBL" id="EFJ20217.1"/>
    </source>
</evidence>
<dbReference type="InterPro" id="IPR057554">
    <property type="entry name" value="SAC9_C"/>
</dbReference>
<evidence type="ECO:0000259" key="2">
    <source>
        <dbReference type="PROSITE" id="PS50275"/>
    </source>
</evidence>
<dbReference type="EMBL" id="GL377603">
    <property type="protein sequence ID" value="EFJ20217.1"/>
    <property type="molecule type" value="Genomic_DNA"/>
</dbReference>
<dbReference type="OMA" id="VRCRIVW"/>
<dbReference type="Pfam" id="PF00397">
    <property type="entry name" value="WW"/>
    <property type="match status" value="1"/>
</dbReference>
<dbReference type="eggNOG" id="KOG1888">
    <property type="taxonomic scope" value="Eukaryota"/>
</dbReference>
<protein>
    <recommendedName>
        <fullName evidence="5">Phosphoinositide phosphatase SAC9</fullName>
    </recommendedName>
</protein>
<dbReference type="GO" id="GO:0016791">
    <property type="term" value="F:phosphatase activity"/>
    <property type="evidence" value="ECO:0007669"/>
    <property type="project" value="InterPro"/>
</dbReference>
<proteinExistence type="predicted"/>
<dbReference type="Pfam" id="PF02383">
    <property type="entry name" value="Syja_N"/>
    <property type="match status" value="1"/>
</dbReference>
<dbReference type="KEGG" id="smo:SELMODRAFT_443944"/>
<evidence type="ECO:0000313" key="4">
    <source>
        <dbReference type="Proteomes" id="UP000001514"/>
    </source>
</evidence>
<dbReference type="Proteomes" id="UP000001514">
    <property type="component" value="Unassembled WGS sequence"/>
</dbReference>
<dbReference type="Pfam" id="PF24790">
    <property type="entry name" value="SAC9_GBDL_1st"/>
    <property type="match status" value="1"/>
</dbReference>
<dbReference type="OrthoDB" id="405996at2759"/>
<accession>D8S5Q8</accession>
<dbReference type="Gramene" id="EFJ20217">
    <property type="protein sequence ID" value="EFJ20217"/>
    <property type="gene ID" value="SELMODRAFT_443944"/>
</dbReference>
<dbReference type="InterPro" id="IPR002013">
    <property type="entry name" value="SAC_dom"/>
</dbReference>
<sequence length="1544" mass="169530">MADMLASGPSGGLSRETSIISVELESGEVYIVASLASRRDTQLIYVDPTSGALRYTFQDQFDNFQTDSEAIKFVTAGSRWLIKNKVYARAILGYAVYGCVGLLLLATKVRASIKDMPGGDTVYTVMESQWVKIPLRNPQPQSKAELKNASDLLDIAIDGMHVYCETRDVTRPFPSDISVQDPDLEFAWNVWLTSPFKDIGLHHHCVVLLQGLADSRTFVDAKGQYATVAITARRSRLHPGTRYLARGLNAAYSTGNEVECEQLIWQPGASPGPVPFSTYLWRRGTIPIWWGAEIKSTVSEAEIYIAETDTYKGSAHYFKRLLYRYGQIGDKNPVPIVCVNLLRGALGKSEVPLLQHFQDCVDQLNSRKEIPEAKLWLLNYDWHANIKLIGDARTVDGLWQLLQAPIMDVGFKLGTYVPTADKSRASITPGVRGGGWRITDRQRGIIRFNCADSLDRTNAASFFGAVQVFSEQCRRLGIDLDSDRSIQPQISSSRVSLGPLPPGWEKRKDAVTGQVFYIDHNTRTTTWDHPCPDESWRRFSMTADEFKLATLGAPVSMMAELFLLAGDIHAMLYTGSKAMHSHILQIFSEDAAKAKRTGAAQNVAITLQRRYLNVLVDNTRQKQLEMFLGMHRYQHFPSIPERPIQILSRSYAFLLKPVPSAFPSLYIPDSLINVKHKDMIWVCPSAAEFVQFYIFLSEPCHVCQLLLTVGHGMEDMSSPTSFDVRTGRQIDGMKLVLEGANIPRCAAGTTLLYSLPGAINPEEGAITGAGHFPWLYDYEEQEGEVDFLTRFVAVTFYPAAPGVPITLGEVEVLGIPLLWNSIWNNRVTPESSGNETPGFIDSSPSPGSANYGFDLLTGDIAMPPPVPAARLQKAASTRFVQAGDIAAQQYREHLHQFCGGNLAKNFKYTEAMELEIIRLRLGLSAAMRDRVLLDSGKDPALLNPNGLVSPANLTSLRQAAVQLAILSQVITEDEELRAIGLVPPSQIGGDPYSRDQATCSHADCEVVMMRKGSMVQGASTVTTISSCNSCNKKVCGSCVAGRGTALVGNLQQAVLGGSAAQGVVRGRASLDAALCKKCVHPLVHQAILLYTLRQLLYAHKKKRFKSAVLAALQDCKMLGSSKDGGVPNVKNLLRGETSLAEYPESTLLFSVHSDRGSEPATSLISTRSSFNTMSYWRAPPGLPSVELSIVLGQPSSVTGIILLVSPCGYTAQDAPTVDIWCGSVVTETERVYAGRWEFGSAGGTPQQQLIGPERDPANPRHMVFRFRSPVKCRLVWLRLSLPNAANMARPSSAATLTQSFDLLSFDNPVQPQNGRLGQRVGSAQAAATPRLHARRIIVTGRKVLDDPEVVASPQAPEKSAWKSMLETPARYGRLKVQVDGERLSESGRVIEQMISSTVPNVAGFRLDALVALRNIAKQNFVSSQPKSLDAALDSMDEFLISPAVLSIRVTALQSSSDRCVPVANYILPMARVGTPLYFDFPMPIEARALYFELTGNVSVFMEEEPETDAKEVPLPAGLSLSNKIRLYRYALAVELGKWPQLYAI</sequence>
<name>D8S5Q8_SELML</name>
<dbReference type="HOGENOM" id="CLU_001372_0_0_1"/>
<dbReference type="FunCoup" id="D8S5Q8">
    <property type="interactions" value="2294"/>
</dbReference>
<dbReference type="SMART" id="SM00456">
    <property type="entry name" value="WW"/>
    <property type="match status" value="1"/>
</dbReference>
<organism evidence="4">
    <name type="scientific">Selaginella moellendorffii</name>
    <name type="common">Spikemoss</name>
    <dbReference type="NCBI Taxonomy" id="88036"/>
    <lineage>
        <taxon>Eukaryota</taxon>
        <taxon>Viridiplantae</taxon>
        <taxon>Streptophyta</taxon>
        <taxon>Embryophyta</taxon>
        <taxon>Tracheophyta</taxon>
        <taxon>Lycopodiopsida</taxon>
        <taxon>Selaginellales</taxon>
        <taxon>Selaginellaceae</taxon>
        <taxon>Selaginella</taxon>
    </lineage>
</organism>
<dbReference type="PROSITE" id="PS50275">
    <property type="entry name" value="SAC"/>
    <property type="match status" value="1"/>
</dbReference>